<evidence type="ECO:0000313" key="3">
    <source>
        <dbReference type="EMBL" id="CAB4626267.1"/>
    </source>
</evidence>
<dbReference type="EMBL" id="CAEZSZ010000081">
    <property type="protein sequence ID" value="CAB4557885.1"/>
    <property type="molecule type" value="Genomic_DNA"/>
</dbReference>
<keyword evidence="1" id="KW-1133">Transmembrane helix</keyword>
<feature type="transmembrane region" description="Helical" evidence="1">
    <location>
        <begin position="79"/>
        <end position="97"/>
    </location>
</feature>
<organism evidence="2">
    <name type="scientific">freshwater metagenome</name>
    <dbReference type="NCBI Taxonomy" id="449393"/>
    <lineage>
        <taxon>unclassified sequences</taxon>
        <taxon>metagenomes</taxon>
        <taxon>ecological metagenomes</taxon>
    </lineage>
</organism>
<evidence type="ECO:0000313" key="2">
    <source>
        <dbReference type="EMBL" id="CAB4557885.1"/>
    </source>
</evidence>
<reference evidence="2" key="1">
    <citation type="submission" date="2020-05" db="EMBL/GenBank/DDBJ databases">
        <authorList>
            <person name="Chiriac C."/>
            <person name="Salcher M."/>
            <person name="Ghai R."/>
            <person name="Kavagutti S V."/>
        </authorList>
    </citation>
    <scope>NUCLEOTIDE SEQUENCE</scope>
</reference>
<keyword evidence="1" id="KW-0472">Membrane</keyword>
<proteinExistence type="predicted"/>
<feature type="transmembrane region" description="Helical" evidence="1">
    <location>
        <begin position="45"/>
        <end position="67"/>
    </location>
</feature>
<dbReference type="AlphaFoldDB" id="A0A6J6D3K0"/>
<name>A0A6J6D3K0_9ZZZZ</name>
<feature type="transmembrane region" description="Helical" evidence="1">
    <location>
        <begin position="12"/>
        <end position="39"/>
    </location>
</feature>
<feature type="transmembrane region" description="Helical" evidence="1">
    <location>
        <begin position="103"/>
        <end position="121"/>
    </location>
</feature>
<accession>A0A6J6D3K0</accession>
<evidence type="ECO:0000256" key="1">
    <source>
        <dbReference type="SAM" id="Phobius"/>
    </source>
</evidence>
<gene>
    <name evidence="2" type="ORF">UFOPK1561_00709</name>
    <name evidence="3" type="ORF">UFOPK2044_00089</name>
</gene>
<protein>
    <submittedName>
        <fullName evidence="2">Unannotated protein</fullName>
    </submittedName>
</protein>
<sequence>MSKPEQKRPFGLVLASATVMLEGAFLGFLGSQLMLALIAGETQSFTTSVALLALVLATAAWLIFVSIKLFFGRRWARSAAVFWQLVQLAVASASFSGQFGSQAIGWLLIIPSVFVMVLLFTKKVIAATSQTAETDLDL</sequence>
<dbReference type="EMBL" id="CAEZVO010000005">
    <property type="protein sequence ID" value="CAB4626267.1"/>
    <property type="molecule type" value="Genomic_DNA"/>
</dbReference>
<keyword evidence="1" id="KW-0812">Transmembrane</keyword>